<keyword evidence="4" id="KW-0032">Aminotransferase</keyword>
<dbReference type="InterPro" id="IPR000192">
    <property type="entry name" value="Aminotrans_V_dom"/>
</dbReference>
<name>A0ABQ5P2N7_9ACTN</name>
<evidence type="ECO:0000313" key="5">
    <source>
        <dbReference type="Proteomes" id="UP001291653"/>
    </source>
</evidence>
<dbReference type="SUPFAM" id="SSF53383">
    <property type="entry name" value="PLP-dependent transferases"/>
    <property type="match status" value="1"/>
</dbReference>
<dbReference type="PANTHER" id="PTHR43586">
    <property type="entry name" value="CYSTEINE DESULFURASE"/>
    <property type="match status" value="1"/>
</dbReference>
<reference evidence="4 5" key="1">
    <citation type="submission" date="2022-10" db="EMBL/GenBank/DDBJ databases">
        <title>Draft genome sequence of Streptomyces sp. YSPA8.</title>
        <authorList>
            <person name="Moriuchi R."/>
            <person name="Dohra H."/>
            <person name="Yamamura H."/>
            <person name="Kodani S."/>
        </authorList>
    </citation>
    <scope>NUCLEOTIDE SEQUENCE [LARGE SCALE GENOMIC DNA]</scope>
    <source>
        <strain evidence="4 5">YSPA8</strain>
    </source>
</reference>
<keyword evidence="5" id="KW-1185">Reference proteome</keyword>
<gene>
    <name evidence="4" type="ORF">SYYSPA8_21265</name>
</gene>
<sequence>MSIDTTAAGAPAHGTPGADWDWARRQFDLDPDYVHLALSLLAPHPRPVREAIARHRGLLDRNPALHFHRRDEQVRRVLERAGAHLGAEPDTIALTESTTAGLAVVITGLRLAPGDEILSTVHEHYAARELIRFKAAADGASHRTLRLYDDPARADADAIVDAVVRGIGAATRLLVLTWVHSGTGVKLPLARIGAAVARVNAGRPPGREVLICVDAVHALGVEDFGVTGLGCDFLVAGCHKWLFGPRGTGVVWGSARGWSAVRPIVTSFDVEVFWPWYLGRDPDAEAPAARRCSPGGFPAFEHRWALAEAFDFQLTLGKARVAERIAELTGYCRERLAGLDGVVVRTPADPALRAGIVCFDAVGRDPAEVVAALEQERIMAGQTPYRDSAVRFSPGVLNSAGDIDRAVGALAGILRTAPGRSGAH</sequence>
<comment type="caution">
    <text evidence="4">The sequence shown here is derived from an EMBL/GenBank/DDBJ whole genome shotgun (WGS) entry which is preliminary data.</text>
</comment>
<dbReference type="RefSeq" id="WP_323448894.1">
    <property type="nucleotide sequence ID" value="NZ_BSBI01000009.1"/>
</dbReference>
<dbReference type="InterPro" id="IPR015421">
    <property type="entry name" value="PyrdxlP-dep_Trfase_major"/>
</dbReference>
<dbReference type="EMBL" id="BSBI01000009">
    <property type="protein sequence ID" value="GLF96872.1"/>
    <property type="molecule type" value="Genomic_DNA"/>
</dbReference>
<evidence type="ECO:0000256" key="2">
    <source>
        <dbReference type="ARBA" id="ARBA00022898"/>
    </source>
</evidence>
<dbReference type="Pfam" id="PF00266">
    <property type="entry name" value="Aminotran_5"/>
    <property type="match status" value="1"/>
</dbReference>
<keyword evidence="4" id="KW-0808">Transferase</keyword>
<dbReference type="Gene3D" id="3.40.640.10">
    <property type="entry name" value="Type I PLP-dependent aspartate aminotransferase-like (Major domain)"/>
    <property type="match status" value="1"/>
</dbReference>
<protein>
    <submittedName>
        <fullName evidence="4">Aminotransferase class V-fold PLP-dependent enzyme</fullName>
    </submittedName>
</protein>
<keyword evidence="2" id="KW-0663">Pyridoxal phosphate</keyword>
<evidence type="ECO:0000256" key="1">
    <source>
        <dbReference type="ARBA" id="ARBA00001933"/>
    </source>
</evidence>
<dbReference type="InterPro" id="IPR015422">
    <property type="entry name" value="PyrdxlP-dep_Trfase_small"/>
</dbReference>
<evidence type="ECO:0000259" key="3">
    <source>
        <dbReference type="Pfam" id="PF00266"/>
    </source>
</evidence>
<proteinExistence type="predicted"/>
<organism evidence="4 5">
    <name type="scientific">Streptomyces yaizuensis</name>
    <dbReference type="NCBI Taxonomy" id="2989713"/>
    <lineage>
        <taxon>Bacteria</taxon>
        <taxon>Bacillati</taxon>
        <taxon>Actinomycetota</taxon>
        <taxon>Actinomycetes</taxon>
        <taxon>Kitasatosporales</taxon>
        <taxon>Streptomycetaceae</taxon>
        <taxon>Streptomyces</taxon>
    </lineage>
</organism>
<evidence type="ECO:0000313" key="4">
    <source>
        <dbReference type="EMBL" id="GLF96872.1"/>
    </source>
</evidence>
<dbReference type="InterPro" id="IPR015424">
    <property type="entry name" value="PyrdxlP-dep_Trfase"/>
</dbReference>
<comment type="cofactor">
    <cofactor evidence="1">
        <name>pyridoxal 5'-phosphate</name>
        <dbReference type="ChEBI" id="CHEBI:597326"/>
    </cofactor>
</comment>
<accession>A0ABQ5P2N7</accession>
<dbReference type="GO" id="GO:0008483">
    <property type="term" value="F:transaminase activity"/>
    <property type="evidence" value="ECO:0007669"/>
    <property type="project" value="UniProtKB-KW"/>
</dbReference>
<dbReference type="PANTHER" id="PTHR43586:SF8">
    <property type="entry name" value="CYSTEINE DESULFURASE 1, CHLOROPLASTIC"/>
    <property type="match status" value="1"/>
</dbReference>
<dbReference type="Proteomes" id="UP001291653">
    <property type="component" value="Unassembled WGS sequence"/>
</dbReference>
<feature type="domain" description="Aminotransferase class V" evidence="3">
    <location>
        <begin position="75"/>
        <end position="380"/>
    </location>
</feature>
<dbReference type="Gene3D" id="3.90.1150.10">
    <property type="entry name" value="Aspartate Aminotransferase, domain 1"/>
    <property type="match status" value="1"/>
</dbReference>